<organism evidence="1">
    <name type="scientific">marine sediment metagenome</name>
    <dbReference type="NCBI Taxonomy" id="412755"/>
    <lineage>
        <taxon>unclassified sequences</taxon>
        <taxon>metagenomes</taxon>
        <taxon>ecological metagenomes</taxon>
    </lineage>
</organism>
<reference evidence="1" key="1">
    <citation type="journal article" date="2015" name="Nature">
        <title>Complex archaea that bridge the gap between prokaryotes and eukaryotes.</title>
        <authorList>
            <person name="Spang A."/>
            <person name="Saw J.H."/>
            <person name="Jorgensen S.L."/>
            <person name="Zaremba-Niedzwiedzka K."/>
            <person name="Martijn J."/>
            <person name="Lind A.E."/>
            <person name="van Eijk R."/>
            <person name="Schleper C."/>
            <person name="Guy L."/>
            <person name="Ettema T.J."/>
        </authorList>
    </citation>
    <scope>NUCLEOTIDE SEQUENCE</scope>
</reference>
<dbReference type="EMBL" id="LAZR01047686">
    <property type="protein sequence ID" value="KKK93647.1"/>
    <property type="molecule type" value="Genomic_DNA"/>
</dbReference>
<comment type="caution">
    <text evidence="1">The sequence shown here is derived from an EMBL/GenBank/DDBJ whole genome shotgun (WGS) entry which is preliminary data.</text>
</comment>
<evidence type="ECO:0000313" key="1">
    <source>
        <dbReference type="EMBL" id="KKK93647.1"/>
    </source>
</evidence>
<gene>
    <name evidence="1" type="ORF">LCGC14_2690800</name>
</gene>
<proteinExistence type="predicted"/>
<dbReference type="AlphaFoldDB" id="A0A0F8ZIK7"/>
<sequence length="76" mass="8508">MMKRCRCPGDKRGKLAANWGRVPIGDYPNHTSFMLFVHAECGGYYGFPDDNFQMFVDAIQGMEDVSCVLLEEGKGV</sequence>
<accession>A0A0F8ZIK7</accession>
<protein>
    <submittedName>
        <fullName evidence="1">Uncharacterized protein</fullName>
    </submittedName>
</protein>
<name>A0A0F8ZIK7_9ZZZZ</name>